<dbReference type="EMBL" id="KR029585">
    <property type="protein sequence ID" value="AKH46591.1"/>
    <property type="molecule type" value="Genomic_DNA"/>
</dbReference>
<reference evidence="2" key="1">
    <citation type="journal article" date="2015" name="Front. Microbiol.">
        <title>Combining genomic sequencing methods to explore viral diversity and reveal potential virus-host interactions.</title>
        <authorList>
            <person name="Chow C.E."/>
            <person name="Winget D.M."/>
            <person name="White R.A.III."/>
            <person name="Hallam S.J."/>
            <person name="Suttle C.A."/>
        </authorList>
    </citation>
    <scope>NUCLEOTIDE SEQUENCE</scope>
    <source>
        <strain evidence="2">Anoxic2_1</strain>
    </source>
</reference>
<name>A0A0F7L6D7_9VIRU</name>
<accession>A0A0F7L6D7</accession>
<feature type="region of interest" description="Disordered" evidence="1">
    <location>
        <begin position="26"/>
        <end position="62"/>
    </location>
</feature>
<proteinExistence type="predicted"/>
<reference evidence="2" key="2">
    <citation type="submission" date="2015-03" db="EMBL/GenBank/DDBJ databases">
        <authorList>
            <person name="Chow C.-E.T."/>
            <person name="Winget D.M."/>
            <person name="White R.A.III."/>
            <person name="Hallam S.J."/>
            <person name="Suttle C.A."/>
        </authorList>
    </citation>
    <scope>NUCLEOTIDE SEQUENCE</scope>
    <source>
        <strain evidence="2">Anoxic2_1</strain>
    </source>
</reference>
<evidence type="ECO:0000313" key="2">
    <source>
        <dbReference type="EMBL" id="AKH46591.1"/>
    </source>
</evidence>
<evidence type="ECO:0000256" key="1">
    <source>
        <dbReference type="SAM" id="MobiDB-lite"/>
    </source>
</evidence>
<sequence length="131" mass="14496">MAASAFRAGLRSRSALCPLRVPGRHSRQGRVLHGAGPDGGRRARRGSVAGLGRVADRSDSAKRRLRHRGLRLSRDQFRTGCFQVWVKGRVRGYRGAEVSGARPIYRVPPVGSRLERLHAEGGERLVSRRHV</sequence>
<protein>
    <submittedName>
        <fullName evidence="2">Uncharacterized protein</fullName>
    </submittedName>
</protein>
<organism evidence="2">
    <name type="scientific">uncultured marine virus</name>
    <dbReference type="NCBI Taxonomy" id="186617"/>
    <lineage>
        <taxon>Viruses</taxon>
        <taxon>environmental samples</taxon>
    </lineage>
</organism>